<dbReference type="RefSeq" id="WP_090973095.1">
    <property type="nucleotide sequence ID" value="NZ_FOLL01000006.1"/>
</dbReference>
<reference evidence="8 9" key="1">
    <citation type="submission" date="2016-10" db="EMBL/GenBank/DDBJ databases">
        <authorList>
            <person name="de Groot N.N."/>
        </authorList>
    </citation>
    <scope>NUCLEOTIDE SEQUENCE [LARGE SCALE GENOMIC DNA]</scope>
    <source>
        <strain evidence="8 9">DSM 22900</strain>
    </source>
</reference>
<feature type="domain" description="SusD-like N-terminal" evidence="7">
    <location>
        <begin position="21"/>
        <end position="209"/>
    </location>
</feature>
<dbReference type="AlphaFoldDB" id="A0A1I1H543"/>
<dbReference type="STRING" id="623281.SAMN05421747_10618"/>
<evidence type="ECO:0000256" key="3">
    <source>
        <dbReference type="ARBA" id="ARBA00022729"/>
    </source>
</evidence>
<keyword evidence="3" id="KW-0732">Signal</keyword>
<organism evidence="8 9">
    <name type="scientific">Parapedobacter composti</name>
    <dbReference type="NCBI Taxonomy" id="623281"/>
    <lineage>
        <taxon>Bacteria</taxon>
        <taxon>Pseudomonadati</taxon>
        <taxon>Bacteroidota</taxon>
        <taxon>Sphingobacteriia</taxon>
        <taxon>Sphingobacteriales</taxon>
        <taxon>Sphingobacteriaceae</taxon>
        <taxon>Parapedobacter</taxon>
    </lineage>
</organism>
<evidence type="ECO:0000256" key="5">
    <source>
        <dbReference type="ARBA" id="ARBA00023237"/>
    </source>
</evidence>
<dbReference type="Pfam" id="PF07980">
    <property type="entry name" value="SusD_RagB"/>
    <property type="match status" value="1"/>
</dbReference>
<dbReference type="InterPro" id="IPR011990">
    <property type="entry name" value="TPR-like_helical_dom_sf"/>
</dbReference>
<dbReference type="Proteomes" id="UP000199577">
    <property type="component" value="Unassembled WGS sequence"/>
</dbReference>
<protein>
    <submittedName>
        <fullName evidence="8">SusD family protein</fullName>
    </submittedName>
</protein>
<evidence type="ECO:0000256" key="2">
    <source>
        <dbReference type="ARBA" id="ARBA00006275"/>
    </source>
</evidence>
<dbReference type="SUPFAM" id="SSF48452">
    <property type="entry name" value="TPR-like"/>
    <property type="match status" value="1"/>
</dbReference>
<dbReference type="EMBL" id="FOLL01000006">
    <property type="protein sequence ID" value="SFC19289.1"/>
    <property type="molecule type" value="Genomic_DNA"/>
</dbReference>
<dbReference type="GO" id="GO:0009279">
    <property type="term" value="C:cell outer membrane"/>
    <property type="evidence" value="ECO:0007669"/>
    <property type="project" value="UniProtKB-SubCell"/>
</dbReference>
<comment type="similarity">
    <text evidence="2">Belongs to the SusD family.</text>
</comment>
<dbReference type="OrthoDB" id="1097962at2"/>
<name>A0A1I1H543_9SPHI</name>
<evidence type="ECO:0000313" key="9">
    <source>
        <dbReference type="Proteomes" id="UP000199577"/>
    </source>
</evidence>
<accession>A0A1I1H543</accession>
<evidence type="ECO:0000259" key="7">
    <source>
        <dbReference type="Pfam" id="PF14322"/>
    </source>
</evidence>
<dbReference type="InterPro" id="IPR012944">
    <property type="entry name" value="SusD_RagB_dom"/>
</dbReference>
<dbReference type="InterPro" id="IPR033985">
    <property type="entry name" value="SusD-like_N"/>
</dbReference>
<gene>
    <name evidence="8" type="ORF">SAMN05421747_10618</name>
</gene>
<comment type="subcellular location">
    <subcellularLocation>
        <location evidence="1">Cell outer membrane</location>
    </subcellularLocation>
</comment>
<proteinExistence type="inferred from homology"/>
<dbReference type="PROSITE" id="PS51257">
    <property type="entry name" value="PROKAR_LIPOPROTEIN"/>
    <property type="match status" value="1"/>
</dbReference>
<evidence type="ECO:0000256" key="4">
    <source>
        <dbReference type="ARBA" id="ARBA00023136"/>
    </source>
</evidence>
<dbReference type="Gene3D" id="2.20.20.130">
    <property type="match status" value="1"/>
</dbReference>
<keyword evidence="4" id="KW-0472">Membrane</keyword>
<keyword evidence="5" id="KW-0998">Cell outer membrane</keyword>
<sequence>MNKITLSLLTILLAGFASCSKWLDIRPETEVDRDVLFSTAEGFEEALLGVYSRATQNDLYGKELTIGTPEVLAQHYTISNEDPLRYLRTRNFEYNDGDFIVRKDNIWKGLYHAIANCNLILARIDGQARLFQPGMHELIKGEALALRAYLHFDALRLFAPSPLRNAGAQGIPYVTAYSKNTTPMSTVSAALDSIVRDLEAAKALLADDPIRSPGYVIGYPVEPTSNTEESSGNLFLQNRRHRLNYFAVCGTLARAYLYRGDKNNALLQAQEVIGADKFPWTALEDFMAVDAKDKDRILYKELIFGWYIPGKNDAYNQDWFRENNSGMYIAQPVNQAFYETATVGSTDQRYRQWYTSISQNTNFLSIITKYRRNTLSDAQDANRHYLMAPAIRLSELYYIAAECTYAADPQAATAYIDAVRMHRGINDPLTAANEEAFTEELLKEYRKELLAEGQVFYAYKRLHRGIPAQSGTTIAPSDAIFVLPLPDDEIIYGNR</sequence>
<dbReference type="Pfam" id="PF14322">
    <property type="entry name" value="SusD-like_3"/>
    <property type="match status" value="1"/>
</dbReference>
<evidence type="ECO:0000259" key="6">
    <source>
        <dbReference type="Pfam" id="PF07980"/>
    </source>
</evidence>
<evidence type="ECO:0000256" key="1">
    <source>
        <dbReference type="ARBA" id="ARBA00004442"/>
    </source>
</evidence>
<keyword evidence="9" id="KW-1185">Reference proteome</keyword>
<feature type="domain" description="RagB/SusD" evidence="6">
    <location>
        <begin position="354"/>
        <end position="461"/>
    </location>
</feature>
<dbReference type="Gene3D" id="1.25.40.390">
    <property type="match status" value="1"/>
</dbReference>
<dbReference type="Gene3D" id="1.25.40.900">
    <property type="match status" value="1"/>
</dbReference>
<evidence type="ECO:0000313" key="8">
    <source>
        <dbReference type="EMBL" id="SFC19289.1"/>
    </source>
</evidence>